<protein>
    <submittedName>
        <fullName evidence="4">SDR family oxidoreductase</fullName>
    </submittedName>
</protein>
<dbReference type="PROSITE" id="PS00061">
    <property type="entry name" value="ADH_SHORT"/>
    <property type="match status" value="1"/>
</dbReference>
<dbReference type="GO" id="GO:0016616">
    <property type="term" value="F:oxidoreductase activity, acting on the CH-OH group of donors, NAD or NADP as acceptor"/>
    <property type="evidence" value="ECO:0007669"/>
    <property type="project" value="TreeGrafter"/>
</dbReference>
<dbReference type="InterPro" id="IPR036291">
    <property type="entry name" value="NAD(P)-bd_dom_sf"/>
</dbReference>
<dbReference type="Proteomes" id="UP000443843">
    <property type="component" value="Unassembled WGS sequence"/>
</dbReference>
<dbReference type="GO" id="GO:0030497">
    <property type="term" value="P:fatty acid elongation"/>
    <property type="evidence" value="ECO:0007669"/>
    <property type="project" value="TreeGrafter"/>
</dbReference>
<keyword evidence="5" id="KW-1185">Reference proteome</keyword>
<organism evidence="4 5">
    <name type="scientific">Pseudooceanicola pacificus</name>
    <dbReference type="NCBI Taxonomy" id="2676438"/>
    <lineage>
        <taxon>Bacteria</taxon>
        <taxon>Pseudomonadati</taxon>
        <taxon>Pseudomonadota</taxon>
        <taxon>Alphaproteobacteria</taxon>
        <taxon>Rhodobacterales</taxon>
        <taxon>Paracoccaceae</taxon>
        <taxon>Pseudooceanicola</taxon>
    </lineage>
</organism>
<evidence type="ECO:0000259" key="3">
    <source>
        <dbReference type="SMART" id="SM00822"/>
    </source>
</evidence>
<gene>
    <name evidence="4" type="ORF">GLS40_06680</name>
</gene>
<comment type="similarity">
    <text evidence="1">Belongs to the short-chain dehydrogenases/reductases (SDR) family.</text>
</comment>
<dbReference type="PANTHER" id="PTHR42760:SF40">
    <property type="entry name" value="3-OXOACYL-[ACYL-CARRIER-PROTEIN] REDUCTASE, CHLOROPLASTIC"/>
    <property type="match status" value="1"/>
</dbReference>
<dbReference type="SMART" id="SM00822">
    <property type="entry name" value="PKS_KR"/>
    <property type="match status" value="1"/>
</dbReference>
<dbReference type="AlphaFoldDB" id="A0A844W4S2"/>
<dbReference type="Pfam" id="PF13561">
    <property type="entry name" value="adh_short_C2"/>
    <property type="match status" value="1"/>
</dbReference>
<comment type="caution">
    <text evidence="4">The sequence shown here is derived from an EMBL/GenBank/DDBJ whole genome shotgun (WGS) entry which is preliminary data.</text>
</comment>
<dbReference type="InterPro" id="IPR020904">
    <property type="entry name" value="Sc_DH/Rdtase_CS"/>
</dbReference>
<dbReference type="PANTHER" id="PTHR42760">
    <property type="entry name" value="SHORT-CHAIN DEHYDROGENASES/REDUCTASES FAMILY MEMBER"/>
    <property type="match status" value="1"/>
</dbReference>
<reference evidence="4 5" key="1">
    <citation type="submission" date="2019-11" db="EMBL/GenBank/DDBJ databases">
        <title>Pseudooceanicola pacifica sp. nov., isolated from deep-sea sediment of the Pacific Ocean.</title>
        <authorList>
            <person name="Lyu L."/>
        </authorList>
    </citation>
    <scope>NUCLEOTIDE SEQUENCE [LARGE SCALE GENOMIC DNA]</scope>
    <source>
        <strain evidence="4 5">216_PA32_1</strain>
    </source>
</reference>
<feature type="domain" description="Ketoreductase" evidence="3">
    <location>
        <begin position="8"/>
        <end position="193"/>
    </location>
</feature>
<evidence type="ECO:0000313" key="4">
    <source>
        <dbReference type="EMBL" id="MWB77704.1"/>
    </source>
</evidence>
<evidence type="ECO:0000256" key="2">
    <source>
        <dbReference type="ARBA" id="ARBA00023002"/>
    </source>
</evidence>
<keyword evidence="2" id="KW-0560">Oxidoreductase</keyword>
<dbReference type="InterPro" id="IPR057326">
    <property type="entry name" value="KR_dom"/>
</dbReference>
<dbReference type="EMBL" id="WNXQ01000003">
    <property type="protein sequence ID" value="MWB77704.1"/>
    <property type="molecule type" value="Genomic_DNA"/>
</dbReference>
<evidence type="ECO:0000256" key="1">
    <source>
        <dbReference type="ARBA" id="ARBA00006484"/>
    </source>
</evidence>
<dbReference type="PRINTS" id="PR00081">
    <property type="entry name" value="GDHRDH"/>
</dbReference>
<evidence type="ECO:0000313" key="5">
    <source>
        <dbReference type="Proteomes" id="UP000443843"/>
    </source>
</evidence>
<dbReference type="FunFam" id="3.40.50.720:FF:000173">
    <property type="entry name" value="3-oxoacyl-[acyl-carrier protein] reductase"/>
    <property type="match status" value="1"/>
</dbReference>
<sequence>MDLGLTGRVAAVTGGGGAIGRTTAKLLAAEGASVALLDLSDEAATAARAEIEAEVPGATVFATTCDVGDKDSVTGAFAAVEAALGPVDVLVNNAGFSRDKYLTKMSEDDWDDVHQVVLKGTFHCCRAVLPGMMERNWGRIVNTSSMAYLGNRGQTNYSSAKAGLIGMTNALAREAGPFNITCNAVAPGLIATPRLRARPDFGKLEQRSLALTPLPRLGTVEDVAKTILYFTSALADFITAQTIHVSGGR</sequence>
<dbReference type="Gene3D" id="3.40.50.720">
    <property type="entry name" value="NAD(P)-binding Rossmann-like Domain"/>
    <property type="match status" value="1"/>
</dbReference>
<dbReference type="RefSeq" id="WP_160381972.1">
    <property type="nucleotide sequence ID" value="NZ_WNXQ01000003.1"/>
</dbReference>
<dbReference type="InterPro" id="IPR002347">
    <property type="entry name" value="SDR_fam"/>
</dbReference>
<name>A0A844W4S2_9RHOB</name>
<dbReference type="NCBIfam" id="NF009466">
    <property type="entry name" value="PRK12826.1-2"/>
    <property type="match status" value="1"/>
</dbReference>
<dbReference type="PRINTS" id="PR00080">
    <property type="entry name" value="SDRFAMILY"/>
</dbReference>
<dbReference type="SUPFAM" id="SSF51735">
    <property type="entry name" value="NAD(P)-binding Rossmann-fold domains"/>
    <property type="match status" value="1"/>
</dbReference>
<accession>A0A844W4S2</accession>
<proteinExistence type="inferred from homology"/>